<proteinExistence type="predicted"/>
<evidence type="ECO:0000313" key="3">
    <source>
        <dbReference type="Proteomes" id="UP000238390"/>
    </source>
</evidence>
<organism evidence="2 3">
    <name type="scientific">Pseudomonas paraeruginosa</name>
    <dbReference type="NCBI Taxonomy" id="2994495"/>
    <lineage>
        <taxon>Bacteria</taxon>
        <taxon>Pseudomonadati</taxon>
        <taxon>Pseudomonadota</taxon>
        <taxon>Gammaproteobacteria</taxon>
        <taxon>Pseudomonadales</taxon>
        <taxon>Pseudomonadaceae</taxon>
        <taxon>Pseudomonas</taxon>
    </lineage>
</organism>
<keyword evidence="3" id="KW-1185">Reference proteome</keyword>
<sequence>MHPAIHRHAITVDVLRIEATGGGMEKNHGSPQQPMATSLIA</sequence>
<evidence type="ECO:0000256" key="1">
    <source>
        <dbReference type="SAM" id="MobiDB-lite"/>
    </source>
</evidence>
<evidence type="ECO:0000313" key="2">
    <source>
        <dbReference type="EMBL" id="AVK08074.1"/>
    </source>
</evidence>
<dbReference type="AlphaFoldDB" id="A0A2R3J1L4"/>
<feature type="compositionally biased region" description="Polar residues" evidence="1">
    <location>
        <begin position="29"/>
        <end position="41"/>
    </location>
</feature>
<accession>A0A2R3J1L4</accession>
<dbReference type="EMBL" id="CP027169">
    <property type="protein sequence ID" value="AVK08074.1"/>
    <property type="molecule type" value="Genomic_DNA"/>
</dbReference>
<protein>
    <submittedName>
        <fullName evidence="2">Uncharacterized protein</fullName>
    </submittedName>
</protein>
<name>A0A2R3J1L4_9PSED</name>
<feature type="region of interest" description="Disordered" evidence="1">
    <location>
        <begin position="21"/>
        <end position="41"/>
    </location>
</feature>
<reference evidence="2 3" key="1">
    <citation type="submission" date="2018-02" db="EMBL/GenBank/DDBJ databases">
        <title>FDA/CDC Antimicrobial Resistant Isolate Bank Genome Sequencing.</title>
        <authorList>
            <person name="Benahmed F.H."/>
            <person name="Lutgring J.D."/>
            <person name="Yoo B."/>
            <person name="Machado M."/>
            <person name="Brown A."/>
            <person name="McAllister G."/>
            <person name="Perry A."/>
            <person name="Halpin A.L."/>
            <person name="Vavikolanu K."/>
            <person name="Ott S."/>
            <person name="Zhao X."/>
            <person name="Tallon L.J."/>
            <person name="Sadzewicz L."/>
            <person name="Aluvathingal J."/>
            <person name="Nadendla S."/>
            <person name="Voskania-kordi A."/>
            <person name="Simonyan V."/>
            <person name="Patel J."/>
            <person name="Shawar R.M."/>
        </authorList>
    </citation>
    <scope>NUCLEOTIDE SEQUENCE [LARGE SCALE GENOMIC DNA]</scope>
    <source>
        <strain evidence="2 3">AR_0356</strain>
    </source>
</reference>
<dbReference type="Proteomes" id="UP000238390">
    <property type="component" value="Chromosome"/>
</dbReference>
<gene>
    <name evidence="2" type="ORF">CSB93_1923</name>
</gene>